<dbReference type="InterPro" id="IPR011706">
    <property type="entry name" value="Cu-oxidase_C"/>
</dbReference>
<feature type="domain" description="Plastocyanin-like" evidence="7">
    <location>
        <begin position="580"/>
        <end position="661"/>
    </location>
</feature>
<reference evidence="9" key="1">
    <citation type="journal article" date="2023" name="Mol. Phylogenet. Evol.">
        <title>Genome-scale phylogeny and comparative genomics of the fungal order Sordariales.</title>
        <authorList>
            <person name="Hensen N."/>
            <person name="Bonometti L."/>
            <person name="Westerberg I."/>
            <person name="Brannstrom I.O."/>
            <person name="Guillou S."/>
            <person name="Cros-Aarteil S."/>
            <person name="Calhoun S."/>
            <person name="Haridas S."/>
            <person name="Kuo A."/>
            <person name="Mondo S."/>
            <person name="Pangilinan J."/>
            <person name="Riley R."/>
            <person name="LaButti K."/>
            <person name="Andreopoulos B."/>
            <person name="Lipzen A."/>
            <person name="Chen C."/>
            <person name="Yan M."/>
            <person name="Daum C."/>
            <person name="Ng V."/>
            <person name="Clum A."/>
            <person name="Steindorff A."/>
            <person name="Ohm R.A."/>
            <person name="Martin F."/>
            <person name="Silar P."/>
            <person name="Natvig D.O."/>
            <person name="Lalanne C."/>
            <person name="Gautier V."/>
            <person name="Ament-Velasquez S.L."/>
            <person name="Kruys A."/>
            <person name="Hutchinson M.I."/>
            <person name="Powell A.J."/>
            <person name="Barry K."/>
            <person name="Miller A.N."/>
            <person name="Grigoriev I.V."/>
            <person name="Debuchy R."/>
            <person name="Gladieux P."/>
            <person name="Hiltunen Thoren M."/>
            <person name="Johannesson H."/>
        </authorList>
    </citation>
    <scope>NUCLEOTIDE SEQUENCE</scope>
    <source>
        <strain evidence="9">CBS 958.72</strain>
    </source>
</reference>
<keyword evidence="10" id="KW-1185">Reference proteome</keyword>
<dbReference type="Pfam" id="PF07732">
    <property type="entry name" value="Cu-oxidase_3"/>
    <property type="match status" value="1"/>
</dbReference>
<protein>
    <submittedName>
        <fullName evidence="9">Multicopper oxidase-domain-containing protein</fullName>
    </submittedName>
</protein>
<keyword evidence="3" id="KW-0560">Oxidoreductase</keyword>
<reference evidence="9" key="2">
    <citation type="submission" date="2023-06" db="EMBL/GenBank/DDBJ databases">
        <authorList>
            <consortium name="Lawrence Berkeley National Laboratory"/>
            <person name="Haridas S."/>
            <person name="Hensen N."/>
            <person name="Bonometti L."/>
            <person name="Westerberg I."/>
            <person name="Brannstrom I.O."/>
            <person name="Guillou S."/>
            <person name="Cros-Aarteil S."/>
            <person name="Calhoun S."/>
            <person name="Kuo A."/>
            <person name="Mondo S."/>
            <person name="Pangilinan J."/>
            <person name="Riley R."/>
            <person name="Labutti K."/>
            <person name="Andreopoulos B."/>
            <person name="Lipzen A."/>
            <person name="Chen C."/>
            <person name="Yanf M."/>
            <person name="Daum C."/>
            <person name="Ng V."/>
            <person name="Clum A."/>
            <person name="Steindorff A."/>
            <person name="Ohm R."/>
            <person name="Martin F."/>
            <person name="Silar P."/>
            <person name="Natvig D."/>
            <person name="Lalanne C."/>
            <person name="Gautier V."/>
            <person name="Ament-Velasquez S.L."/>
            <person name="Kruys A."/>
            <person name="Hutchinson M.I."/>
            <person name="Powell A.J."/>
            <person name="Barry K."/>
            <person name="Miller A.N."/>
            <person name="Grigoriev I.V."/>
            <person name="Debuchy R."/>
            <person name="Gladieux P."/>
            <person name="Thoren M.H."/>
            <person name="Johannesson H."/>
        </authorList>
    </citation>
    <scope>NUCLEOTIDE SEQUENCE</scope>
    <source>
        <strain evidence="9">CBS 958.72</strain>
    </source>
</reference>
<accession>A0AAE0KHW5</accession>
<dbReference type="FunFam" id="2.60.40.420:FF:000021">
    <property type="entry name" value="Extracellular dihydrogeodin oxidase/laccase"/>
    <property type="match status" value="1"/>
</dbReference>
<dbReference type="InterPro" id="IPR002355">
    <property type="entry name" value="Cu_oxidase_Cu_BS"/>
</dbReference>
<dbReference type="InterPro" id="IPR008972">
    <property type="entry name" value="Cupredoxin"/>
</dbReference>
<dbReference type="CDD" id="cd13880">
    <property type="entry name" value="CuRO_2_MaLCC_like"/>
    <property type="match status" value="1"/>
</dbReference>
<evidence type="ECO:0000256" key="3">
    <source>
        <dbReference type="ARBA" id="ARBA00023002"/>
    </source>
</evidence>
<dbReference type="EMBL" id="JAULSN010000003">
    <property type="protein sequence ID" value="KAK3376819.1"/>
    <property type="molecule type" value="Genomic_DNA"/>
</dbReference>
<keyword evidence="2" id="KW-0479">Metal-binding</keyword>
<evidence type="ECO:0000313" key="9">
    <source>
        <dbReference type="EMBL" id="KAK3376819.1"/>
    </source>
</evidence>
<organism evidence="9 10">
    <name type="scientific">Lasiosphaeria ovina</name>
    <dbReference type="NCBI Taxonomy" id="92902"/>
    <lineage>
        <taxon>Eukaryota</taxon>
        <taxon>Fungi</taxon>
        <taxon>Dikarya</taxon>
        <taxon>Ascomycota</taxon>
        <taxon>Pezizomycotina</taxon>
        <taxon>Sordariomycetes</taxon>
        <taxon>Sordariomycetidae</taxon>
        <taxon>Sordariales</taxon>
        <taxon>Lasiosphaeriaceae</taxon>
        <taxon>Lasiosphaeria</taxon>
    </lineage>
</organism>
<evidence type="ECO:0000259" key="6">
    <source>
        <dbReference type="Pfam" id="PF00394"/>
    </source>
</evidence>
<feature type="domain" description="Plastocyanin-like" evidence="6">
    <location>
        <begin position="258"/>
        <end position="403"/>
    </location>
</feature>
<comment type="similarity">
    <text evidence="1">Belongs to the multicopper oxidase family.</text>
</comment>
<evidence type="ECO:0000256" key="5">
    <source>
        <dbReference type="SAM" id="SignalP"/>
    </source>
</evidence>
<feature type="domain" description="Plastocyanin-like" evidence="8">
    <location>
        <begin position="132"/>
        <end position="246"/>
    </location>
</feature>
<feature type="signal peptide" evidence="5">
    <location>
        <begin position="1"/>
        <end position="22"/>
    </location>
</feature>
<dbReference type="PANTHER" id="PTHR11709:SF71">
    <property type="entry name" value="OXIDOREDUCTASE TPCJ"/>
    <property type="match status" value="1"/>
</dbReference>
<keyword evidence="4" id="KW-0186">Copper</keyword>
<dbReference type="PROSITE" id="PS00079">
    <property type="entry name" value="MULTICOPPER_OXIDASE1"/>
    <property type="match status" value="1"/>
</dbReference>
<evidence type="ECO:0000256" key="2">
    <source>
        <dbReference type="ARBA" id="ARBA00022723"/>
    </source>
</evidence>
<evidence type="ECO:0000259" key="7">
    <source>
        <dbReference type="Pfam" id="PF07731"/>
    </source>
</evidence>
<dbReference type="GO" id="GO:0005507">
    <property type="term" value="F:copper ion binding"/>
    <property type="evidence" value="ECO:0007669"/>
    <property type="project" value="InterPro"/>
</dbReference>
<dbReference type="InterPro" id="IPR033138">
    <property type="entry name" value="Cu_oxidase_CS"/>
</dbReference>
<name>A0AAE0KHW5_9PEZI</name>
<evidence type="ECO:0000256" key="1">
    <source>
        <dbReference type="ARBA" id="ARBA00010609"/>
    </source>
</evidence>
<dbReference type="Gene3D" id="2.60.40.420">
    <property type="entry name" value="Cupredoxins - blue copper proteins"/>
    <property type="match status" value="3"/>
</dbReference>
<evidence type="ECO:0000313" key="10">
    <source>
        <dbReference type="Proteomes" id="UP001287356"/>
    </source>
</evidence>
<dbReference type="InterPro" id="IPR011707">
    <property type="entry name" value="Cu-oxidase-like_N"/>
</dbReference>
<dbReference type="PROSITE" id="PS00080">
    <property type="entry name" value="MULTICOPPER_OXIDASE2"/>
    <property type="match status" value="1"/>
</dbReference>
<dbReference type="PANTHER" id="PTHR11709">
    <property type="entry name" value="MULTI-COPPER OXIDASE"/>
    <property type="match status" value="1"/>
</dbReference>
<dbReference type="InterPro" id="IPR045087">
    <property type="entry name" value="Cu-oxidase_fam"/>
</dbReference>
<dbReference type="SUPFAM" id="SSF49503">
    <property type="entry name" value="Cupredoxins"/>
    <property type="match status" value="2"/>
</dbReference>
<keyword evidence="5" id="KW-0732">Signal</keyword>
<dbReference type="Pfam" id="PF00394">
    <property type="entry name" value="Cu-oxidase"/>
    <property type="match status" value="1"/>
</dbReference>
<dbReference type="CDD" id="cd13854">
    <property type="entry name" value="CuRO_1_MaLCC_like"/>
    <property type="match status" value="1"/>
</dbReference>
<dbReference type="AlphaFoldDB" id="A0AAE0KHW5"/>
<evidence type="ECO:0000256" key="4">
    <source>
        <dbReference type="ARBA" id="ARBA00023008"/>
    </source>
</evidence>
<dbReference type="Proteomes" id="UP001287356">
    <property type="component" value="Unassembled WGS sequence"/>
</dbReference>
<dbReference type="Pfam" id="PF07731">
    <property type="entry name" value="Cu-oxidase_2"/>
    <property type="match status" value="1"/>
</dbReference>
<dbReference type="GO" id="GO:0016491">
    <property type="term" value="F:oxidoreductase activity"/>
    <property type="evidence" value="ECO:0007669"/>
    <property type="project" value="UniProtKB-KW"/>
</dbReference>
<dbReference type="FunFam" id="2.60.40.420:FF:000045">
    <property type="entry name" value="Laccase 2"/>
    <property type="match status" value="1"/>
</dbReference>
<sequence>MAASKLPAIALLGACWTVIVSALPAKGASLVTPVGPLLTDTADLNGTAYGGYGNLGANAVTFYPEGASRGFQCRYPFLDAQIWEACNTDNSRSCWLQHKQAEQDGSRYGYDIFTDYENAAPIGITRYYTFDVANKAIYPDGVAKNAILFNGQYPGPMVEACWGDELVITVTNLLPTMGTQVHWHGVRQLHTNDMDGVPVTQCPVARNDSFTYRFMALQYGTTWYHSHYRLQYAEGLEGPLVIHGPASADYDLATPEPLFMADWVYRSAFEEFDADETSLNVHGGLSDTILLNGKAGKNSHGGQGFSPDDMRAYKIVDAAPGKRQRLRIINGSAGTAFVFSIDGHNLTIIANDLVPVEPYTTGSIVVAIGQRYDVIIEGLDDPVPSGNYWIRTQPADGCNHFRTGVFDSRVPEAAPFDTRTGVLHYDTPLTTYSTLPSTSSATTNFACFDAAAQLALRPVVPWTVDNEPLNEAAQSTFYSAHQTANGQTLGQAGNYSHWPLQVDSLVEQRTGSSMHSPFWIDFTNPTLLNLTGAGSDPHYNIIRYPYRAQDGFIYMIIDGALLPGTSQRDLHGNIIPPTAYPMHWHGTDVVILGQDTAAFDPARSPQSWEHANPPRRDTVTAPVGGYVAVAFRPNNPGVWLVHCHIAWHASGGLALQMVVEDEADPGQHIYRTIGRAAVRTLSDGCAAYRRDLVRPDLPPMGEKDDSGI</sequence>
<proteinExistence type="inferred from homology"/>
<gene>
    <name evidence="9" type="ORF">B0T24DRAFT_719099</name>
</gene>
<comment type="caution">
    <text evidence="9">The sequence shown here is derived from an EMBL/GenBank/DDBJ whole genome shotgun (WGS) entry which is preliminary data.</text>
</comment>
<evidence type="ECO:0000259" key="8">
    <source>
        <dbReference type="Pfam" id="PF07732"/>
    </source>
</evidence>
<dbReference type="InterPro" id="IPR001117">
    <property type="entry name" value="Cu-oxidase_2nd"/>
</dbReference>
<feature type="chain" id="PRO_5042059276" evidence="5">
    <location>
        <begin position="23"/>
        <end position="708"/>
    </location>
</feature>